<organism evidence="1 2">
    <name type="scientific">Lecanosticta acicola</name>
    <dbReference type="NCBI Taxonomy" id="111012"/>
    <lineage>
        <taxon>Eukaryota</taxon>
        <taxon>Fungi</taxon>
        <taxon>Dikarya</taxon>
        <taxon>Ascomycota</taxon>
        <taxon>Pezizomycotina</taxon>
        <taxon>Dothideomycetes</taxon>
        <taxon>Dothideomycetidae</taxon>
        <taxon>Mycosphaerellales</taxon>
        <taxon>Mycosphaerellaceae</taxon>
        <taxon>Lecanosticta</taxon>
    </lineage>
</organism>
<reference evidence="1" key="1">
    <citation type="submission" date="2023-11" db="EMBL/GenBank/DDBJ databases">
        <authorList>
            <person name="Alioto T."/>
            <person name="Alioto T."/>
            <person name="Gomez Garrido J."/>
        </authorList>
    </citation>
    <scope>NUCLEOTIDE SEQUENCE</scope>
</reference>
<sequence>MWPINNALSLAYCAPIFYLNEDIVFLICERLISEPTPADDRLAHAKAFSETCQRFRYMAAPIILYNVKLRMDQDRISATLQTLERCQYSKNCIRRVSIEDPNLPSAMLVRGLARALNGIKSLTSMESLIMDLVLPRWSDMRSDFLEEVGAFPQVKELRLCAELAPLAERCVNVTSLFGILLPSDWTIIDATRQMNNIQRFDLKAYWEPEHLEALLNARPDLRELGMLSFENLGYERVQYAPRSSDEKNGKAYRGDFRSMLAVLAQFWNLRTLAITEVPRLYPYPYEPYEKDPTIEVPELPVQRLQDIVVNNVFCACRALKVLWIGESIRATVVRDSLGGVDGVMIGYGKRRAVAERR</sequence>
<dbReference type="EMBL" id="CAVMBE010000069">
    <property type="protein sequence ID" value="CAK4032743.1"/>
    <property type="molecule type" value="Genomic_DNA"/>
</dbReference>
<evidence type="ECO:0000313" key="1">
    <source>
        <dbReference type="EMBL" id="CAK4032743.1"/>
    </source>
</evidence>
<keyword evidence="2" id="KW-1185">Reference proteome</keyword>
<comment type="caution">
    <text evidence="1">The sequence shown here is derived from an EMBL/GenBank/DDBJ whole genome shotgun (WGS) entry which is preliminary data.</text>
</comment>
<dbReference type="AlphaFoldDB" id="A0AAI8Z5B7"/>
<protein>
    <submittedName>
        <fullName evidence="1">Uncharacterized protein</fullName>
    </submittedName>
</protein>
<gene>
    <name evidence="1" type="ORF">LECACI_7A007901</name>
</gene>
<accession>A0AAI8Z5B7</accession>
<dbReference type="Proteomes" id="UP001296104">
    <property type="component" value="Unassembled WGS sequence"/>
</dbReference>
<proteinExistence type="predicted"/>
<name>A0AAI8Z5B7_9PEZI</name>
<evidence type="ECO:0000313" key="2">
    <source>
        <dbReference type="Proteomes" id="UP001296104"/>
    </source>
</evidence>